<dbReference type="Proteomes" id="UP000178999">
    <property type="component" value="Unassembled WGS sequence"/>
</dbReference>
<keyword evidence="8 10" id="KW-0460">Magnesium</keyword>
<feature type="region of interest" description="Interaction with substrate tRNA" evidence="10">
    <location>
        <begin position="35"/>
        <end position="38"/>
    </location>
</feature>
<dbReference type="SUPFAM" id="SSF52540">
    <property type="entry name" value="P-loop containing nucleoside triphosphate hydrolases"/>
    <property type="match status" value="1"/>
</dbReference>
<gene>
    <name evidence="10" type="primary">miaA</name>
    <name evidence="11" type="ORF">A2382_01190</name>
</gene>
<feature type="binding site" evidence="10">
    <location>
        <begin position="10"/>
        <end position="17"/>
    </location>
    <ligand>
        <name>ATP</name>
        <dbReference type="ChEBI" id="CHEBI:30616"/>
    </ligand>
</feature>
<proteinExistence type="inferred from homology"/>
<evidence type="ECO:0000256" key="4">
    <source>
        <dbReference type="ARBA" id="ARBA00022679"/>
    </source>
</evidence>
<organism evidence="11 12">
    <name type="scientific">Candidatus Woesebacteria bacterium RIFOXYB1_FULL_38_16</name>
    <dbReference type="NCBI Taxonomy" id="1802538"/>
    <lineage>
        <taxon>Bacteria</taxon>
        <taxon>Candidatus Woeseibacteriota</taxon>
    </lineage>
</organism>
<keyword evidence="4 10" id="KW-0808">Transferase</keyword>
<dbReference type="InterPro" id="IPR018022">
    <property type="entry name" value="IPT"/>
</dbReference>
<comment type="function">
    <text evidence="2 10">Catalyzes the transfer of a dimethylallyl group onto the adenine at position 37 in tRNAs that read codons beginning with uridine, leading to the formation of N6-(dimethylallyl)adenosine (i(6)A).</text>
</comment>
<sequence length="326" mass="38148">MKRKILIICGPTATGKTRLGKKMAKMFDGEIVSFDSRQVYRGFDIGTGKDLSRLAKLEKVGLESGEEVNCYIDQDVKIWGNDLISAKEEFSVSQYTKLIVKIILNIWERGHLPILVGGSGFYLKALIDGVETMNISPDEDLRLMLSDYSVDELQKELIKIDRERFLQMNDSDAKNSRRLIRAIEIGRKKDEKKTEGGVKKKFGLKTNDFLWIGLSSEKEELFRQIEKRVEKRVLDGVEEEIKGLIKAGVNWSDLAMQSIGYRQWRDYFEEGEKKEVVLEKWIKKECDLAKRQMTWFKKEKRIKWFLIERPDFELKVVEEVKKWYKK</sequence>
<comment type="cofactor">
    <cofactor evidence="1 10">
        <name>Mg(2+)</name>
        <dbReference type="ChEBI" id="CHEBI:18420"/>
    </cofactor>
</comment>
<keyword evidence="7 10" id="KW-0067">ATP-binding</keyword>
<feature type="site" description="Interaction with substrate tRNA" evidence="10">
    <location>
        <position position="119"/>
    </location>
</feature>
<feature type="binding site" evidence="10">
    <location>
        <begin position="12"/>
        <end position="17"/>
    </location>
    <ligand>
        <name>substrate</name>
    </ligand>
</feature>
<dbReference type="Gene3D" id="3.40.50.300">
    <property type="entry name" value="P-loop containing nucleotide triphosphate hydrolases"/>
    <property type="match status" value="1"/>
</dbReference>
<comment type="caution">
    <text evidence="10">Lacks conserved residue(s) required for the propagation of feature annotation.</text>
</comment>
<dbReference type="STRING" id="1802538.A2382_01190"/>
<comment type="subunit">
    <text evidence="10">Monomer.</text>
</comment>
<evidence type="ECO:0000256" key="5">
    <source>
        <dbReference type="ARBA" id="ARBA00022694"/>
    </source>
</evidence>
<comment type="catalytic activity">
    <reaction evidence="9 10">
        <text>adenosine(37) in tRNA + dimethylallyl diphosphate = N(6)-dimethylallyladenosine(37) in tRNA + diphosphate</text>
        <dbReference type="Rhea" id="RHEA:26482"/>
        <dbReference type="Rhea" id="RHEA-COMP:10162"/>
        <dbReference type="Rhea" id="RHEA-COMP:10375"/>
        <dbReference type="ChEBI" id="CHEBI:33019"/>
        <dbReference type="ChEBI" id="CHEBI:57623"/>
        <dbReference type="ChEBI" id="CHEBI:74411"/>
        <dbReference type="ChEBI" id="CHEBI:74415"/>
        <dbReference type="EC" id="2.5.1.75"/>
    </reaction>
</comment>
<dbReference type="Pfam" id="PF01715">
    <property type="entry name" value="IPPT"/>
    <property type="match status" value="1"/>
</dbReference>
<name>A0A1F8CRQ5_9BACT</name>
<dbReference type="InterPro" id="IPR039657">
    <property type="entry name" value="Dimethylallyltransferase"/>
</dbReference>
<evidence type="ECO:0000256" key="8">
    <source>
        <dbReference type="ARBA" id="ARBA00022842"/>
    </source>
</evidence>
<dbReference type="PANTHER" id="PTHR11088">
    <property type="entry name" value="TRNA DIMETHYLALLYLTRANSFERASE"/>
    <property type="match status" value="1"/>
</dbReference>
<reference evidence="11 12" key="1">
    <citation type="journal article" date="2016" name="Nat. Commun.">
        <title>Thousands of microbial genomes shed light on interconnected biogeochemical processes in an aquifer system.</title>
        <authorList>
            <person name="Anantharaman K."/>
            <person name="Brown C.T."/>
            <person name="Hug L.A."/>
            <person name="Sharon I."/>
            <person name="Castelle C.J."/>
            <person name="Probst A.J."/>
            <person name="Thomas B.C."/>
            <person name="Singh A."/>
            <person name="Wilkins M.J."/>
            <person name="Karaoz U."/>
            <person name="Brodie E.L."/>
            <person name="Williams K.H."/>
            <person name="Hubbard S.S."/>
            <person name="Banfield J.F."/>
        </authorList>
    </citation>
    <scope>NUCLEOTIDE SEQUENCE [LARGE SCALE GENOMIC DNA]</scope>
</reference>
<feature type="site" description="Interaction with substrate tRNA" evidence="10">
    <location>
        <position position="142"/>
    </location>
</feature>
<evidence type="ECO:0000313" key="12">
    <source>
        <dbReference type="Proteomes" id="UP000178999"/>
    </source>
</evidence>
<evidence type="ECO:0000256" key="9">
    <source>
        <dbReference type="ARBA" id="ARBA00049563"/>
    </source>
</evidence>
<dbReference type="InterPro" id="IPR027417">
    <property type="entry name" value="P-loop_NTPase"/>
</dbReference>
<evidence type="ECO:0000256" key="10">
    <source>
        <dbReference type="HAMAP-Rule" id="MF_00185"/>
    </source>
</evidence>
<comment type="caution">
    <text evidence="11">The sequence shown here is derived from an EMBL/GenBank/DDBJ whole genome shotgun (WGS) entry which is preliminary data.</text>
</comment>
<evidence type="ECO:0000256" key="1">
    <source>
        <dbReference type="ARBA" id="ARBA00001946"/>
    </source>
</evidence>
<evidence type="ECO:0000256" key="6">
    <source>
        <dbReference type="ARBA" id="ARBA00022741"/>
    </source>
</evidence>
<evidence type="ECO:0000256" key="7">
    <source>
        <dbReference type="ARBA" id="ARBA00022840"/>
    </source>
</evidence>
<protein>
    <recommendedName>
        <fullName evidence="10">tRNA dimethylallyltransferase</fullName>
        <ecNumber evidence="10">2.5.1.75</ecNumber>
    </recommendedName>
    <alternativeName>
        <fullName evidence="10">Dimethylallyl diphosphate:tRNA dimethylallyltransferase</fullName>
        <shortName evidence="10">DMAPP:tRNA dimethylallyltransferase</shortName>
        <shortName evidence="10">DMATase</shortName>
    </alternativeName>
    <alternativeName>
        <fullName evidence="10">Isopentenyl-diphosphate:tRNA isopentenyltransferase</fullName>
        <shortName evidence="10">IPP transferase</shortName>
        <shortName evidence="10">IPPT</shortName>
        <shortName evidence="10">IPTase</shortName>
    </alternativeName>
</protein>
<dbReference type="PANTHER" id="PTHR11088:SF60">
    <property type="entry name" value="TRNA DIMETHYLALLYLTRANSFERASE"/>
    <property type="match status" value="1"/>
</dbReference>
<dbReference type="AlphaFoldDB" id="A0A1F8CRQ5"/>
<dbReference type="EMBL" id="MGHY01000021">
    <property type="protein sequence ID" value="OGM79013.1"/>
    <property type="molecule type" value="Genomic_DNA"/>
</dbReference>
<dbReference type="GO" id="GO:0005524">
    <property type="term" value="F:ATP binding"/>
    <property type="evidence" value="ECO:0007669"/>
    <property type="project" value="UniProtKB-UniRule"/>
</dbReference>
<dbReference type="EC" id="2.5.1.75" evidence="10"/>
<comment type="similarity">
    <text evidence="3 10">Belongs to the IPP transferase family.</text>
</comment>
<accession>A0A1F8CRQ5</accession>
<evidence type="ECO:0000313" key="11">
    <source>
        <dbReference type="EMBL" id="OGM79013.1"/>
    </source>
</evidence>
<dbReference type="GO" id="GO:0006400">
    <property type="term" value="P:tRNA modification"/>
    <property type="evidence" value="ECO:0007669"/>
    <property type="project" value="TreeGrafter"/>
</dbReference>
<dbReference type="HAMAP" id="MF_00185">
    <property type="entry name" value="IPP_trans"/>
    <property type="match status" value="1"/>
</dbReference>
<evidence type="ECO:0000256" key="2">
    <source>
        <dbReference type="ARBA" id="ARBA00003213"/>
    </source>
</evidence>
<keyword evidence="6 10" id="KW-0547">Nucleotide-binding</keyword>
<evidence type="ECO:0000256" key="3">
    <source>
        <dbReference type="ARBA" id="ARBA00005842"/>
    </source>
</evidence>
<dbReference type="GO" id="GO:0052381">
    <property type="term" value="F:tRNA dimethylallyltransferase activity"/>
    <property type="evidence" value="ECO:0007669"/>
    <property type="project" value="UniProtKB-UniRule"/>
</dbReference>
<keyword evidence="5 10" id="KW-0819">tRNA processing</keyword>